<organism evidence="1 2">
    <name type="scientific">Paramuricea clavata</name>
    <name type="common">Red gorgonian</name>
    <name type="synonym">Violescent sea-whip</name>
    <dbReference type="NCBI Taxonomy" id="317549"/>
    <lineage>
        <taxon>Eukaryota</taxon>
        <taxon>Metazoa</taxon>
        <taxon>Cnidaria</taxon>
        <taxon>Anthozoa</taxon>
        <taxon>Octocorallia</taxon>
        <taxon>Malacalcyonacea</taxon>
        <taxon>Plexauridae</taxon>
        <taxon>Paramuricea</taxon>
    </lineage>
</organism>
<proteinExistence type="predicted"/>
<name>A0A6S7GZA1_PARCT</name>
<dbReference type="AlphaFoldDB" id="A0A6S7GZA1"/>
<sequence length="132" mass="14874">YLSSACMPTTQFIHIRLFVQTSRSNFEILPYTCINKITQPSSTNQKLLSSCIRNYCKETGLSLSNGVYQLRNNDSLEQYQVYCHMTGLSGCGQGGLTLLMKVDGHKNDFNYSSPYWTNKEAYVVGDGLEGFE</sequence>
<reference evidence="1" key="1">
    <citation type="submission" date="2020-04" db="EMBL/GenBank/DDBJ databases">
        <authorList>
            <person name="Alioto T."/>
            <person name="Alioto T."/>
            <person name="Gomez Garrido J."/>
        </authorList>
    </citation>
    <scope>NUCLEOTIDE SEQUENCE</scope>
    <source>
        <strain evidence="1">A484AB</strain>
    </source>
</reference>
<accession>A0A6S7GZA1</accession>
<dbReference type="Gene3D" id="3.90.215.10">
    <property type="entry name" value="Gamma Fibrinogen, chain A, domain 1"/>
    <property type="match status" value="1"/>
</dbReference>
<dbReference type="EMBL" id="CACRXK020002979">
    <property type="protein sequence ID" value="CAB3996935.1"/>
    <property type="molecule type" value="Genomic_DNA"/>
</dbReference>
<gene>
    <name evidence="1" type="ORF">PACLA_8A021945</name>
</gene>
<dbReference type="InterPro" id="IPR036056">
    <property type="entry name" value="Fibrinogen-like_C"/>
</dbReference>
<evidence type="ECO:0000313" key="2">
    <source>
        <dbReference type="Proteomes" id="UP001152795"/>
    </source>
</evidence>
<dbReference type="Proteomes" id="UP001152795">
    <property type="component" value="Unassembled WGS sequence"/>
</dbReference>
<comment type="caution">
    <text evidence="1">The sequence shown here is derived from an EMBL/GenBank/DDBJ whole genome shotgun (WGS) entry which is preliminary data.</text>
</comment>
<dbReference type="InterPro" id="IPR014716">
    <property type="entry name" value="Fibrinogen_a/b/g_C_1"/>
</dbReference>
<keyword evidence="2" id="KW-1185">Reference proteome</keyword>
<dbReference type="SUPFAM" id="SSF56496">
    <property type="entry name" value="Fibrinogen C-terminal domain-like"/>
    <property type="match status" value="1"/>
</dbReference>
<protein>
    <submittedName>
        <fullName evidence="1">Uncharacterized protein</fullName>
    </submittedName>
</protein>
<feature type="non-terminal residue" evidence="1">
    <location>
        <position position="132"/>
    </location>
</feature>
<evidence type="ECO:0000313" key="1">
    <source>
        <dbReference type="EMBL" id="CAB3996935.1"/>
    </source>
</evidence>